<gene>
    <name evidence="3" type="ORF">IWW39_003630</name>
</gene>
<dbReference type="EMBL" id="JANBTX010000108">
    <property type="protein sequence ID" value="KAJ2686450.1"/>
    <property type="molecule type" value="Genomic_DNA"/>
</dbReference>
<dbReference type="OrthoDB" id="5570013at2759"/>
<dbReference type="AlphaFoldDB" id="A0A9W8GKU5"/>
<keyword evidence="4" id="KW-1185">Reference proteome</keyword>
<feature type="transmembrane region" description="Helical" evidence="2">
    <location>
        <begin position="111"/>
        <end position="143"/>
    </location>
</feature>
<proteinExistence type="predicted"/>
<feature type="region of interest" description="Disordered" evidence="1">
    <location>
        <begin position="1"/>
        <end position="67"/>
    </location>
</feature>
<organism evidence="3 4">
    <name type="scientific">Coemansia spiralis</name>
    <dbReference type="NCBI Taxonomy" id="417178"/>
    <lineage>
        <taxon>Eukaryota</taxon>
        <taxon>Fungi</taxon>
        <taxon>Fungi incertae sedis</taxon>
        <taxon>Zoopagomycota</taxon>
        <taxon>Kickxellomycotina</taxon>
        <taxon>Kickxellomycetes</taxon>
        <taxon>Kickxellales</taxon>
        <taxon>Kickxellaceae</taxon>
        <taxon>Coemansia</taxon>
    </lineage>
</organism>
<name>A0A9W8GKU5_9FUNG</name>
<evidence type="ECO:0008006" key="5">
    <source>
        <dbReference type="Google" id="ProtNLM"/>
    </source>
</evidence>
<sequence>MHVSKGKHRGGANNSSSRSARGPPPVAEQFPELQEDATEPPPYNSRAQCSTPPVFTIGSDEPDEPVPQVLDTEQYYHPASFPGYTVVQVIQGGERQALLSRARRQQPRRSCLGRCCGALCTCVCFLVGVGVVAALLCGAFFAYRQVAGDWRCRGLLPYSDQRFAYDSRLVIESGVTLTDVHLVGESGVRAVIEASPGRRVGVEHMDGVLRIHGSGPGSWWWQGSGCVRATLYVGRPGNSFEVKSLEVTASSGSLTALDVGEYAVDRVKVTMRNGRVHLRDLDVRGSLHVSMSNGQINASNVRVGKALELCASNSPLDLVNVTASSAITVQATNAHINAQSLRSPYATLRTSNGRVSLGDVDVGDNLLVHTSNGKIEGDARAGLFYARTSNAAVRLELGGRLRVVAVDSSNGAIDVVAGGFSGMFDVNTSNSRVSVTGTGPIEFMESGVAHKRGVYGERGNGNITLDTRNGRVDLRFH</sequence>
<evidence type="ECO:0000313" key="3">
    <source>
        <dbReference type="EMBL" id="KAJ2686450.1"/>
    </source>
</evidence>
<keyword evidence="2" id="KW-0812">Transmembrane</keyword>
<keyword evidence="2" id="KW-1133">Transmembrane helix</keyword>
<evidence type="ECO:0000256" key="1">
    <source>
        <dbReference type="SAM" id="MobiDB-lite"/>
    </source>
</evidence>
<evidence type="ECO:0000313" key="4">
    <source>
        <dbReference type="Proteomes" id="UP001151516"/>
    </source>
</evidence>
<protein>
    <recommendedName>
        <fullName evidence="5">Adhesin domain-containing protein</fullName>
    </recommendedName>
</protein>
<comment type="caution">
    <text evidence="3">The sequence shown here is derived from an EMBL/GenBank/DDBJ whole genome shotgun (WGS) entry which is preliminary data.</text>
</comment>
<accession>A0A9W8GKU5</accession>
<reference evidence="3" key="1">
    <citation type="submission" date="2022-07" db="EMBL/GenBank/DDBJ databases">
        <title>Phylogenomic reconstructions and comparative analyses of Kickxellomycotina fungi.</title>
        <authorList>
            <person name="Reynolds N.K."/>
            <person name="Stajich J.E."/>
            <person name="Barry K."/>
            <person name="Grigoriev I.V."/>
            <person name="Crous P."/>
            <person name="Smith M.E."/>
        </authorList>
    </citation>
    <scope>NUCLEOTIDE SEQUENCE</scope>
    <source>
        <strain evidence="3">CBS 109367</strain>
    </source>
</reference>
<feature type="compositionally biased region" description="Basic residues" evidence="1">
    <location>
        <begin position="1"/>
        <end position="10"/>
    </location>
</feature>
<evidence type="ECO:0000256" key="2">
    <source>
        <dbReference type="SAM" id="Phobius"/>
    </source>
</evidence>
<dbReference type="Proteomes" id="UP001151516">
    <property type="component" value="Unassembled WGS sequence"/>
</dbReference>
<keyword evidence="2" id="KW-0472">Membrane</keyword>